<dbReference type="RefSeq" id="WP_203947631.1">
    <property type="nucleotide sequence ID" value="NZ_BOOR01000053.1"/>
</dbReference>
<evidence type="ECO:0000313" key="3">
    <source>
        <dbReference type="Proteomes" id="UP000605992"/>
    </source>
</evidence>
<evidence type="ECO:0000256" key="1">
    <source>
        <dbReference type="SAM" id="MobiDB-lite"/>
    </source>
</evidence>
<sequence length="147" mass="16909">MPLGFWITRQARAGQADHPRLRHRHATHGLGHRPIAAGLQIPEETVRGWPRQARRSVDRIRRRAADALFHIDPDMFARLAPLGSALADALNMLFTAAAATAHRHHLESGLPVAHRGHDLRRSPPRRRPRRLSTEPRFVRHRDRRHPR</sequence>
<proteinExistence type="predicted"/>
<organism evidence="2 3">
    <name type="scientific">Planotetraspora thailandica</name>
    <dbReference type="NCBI Taxonomy" id="487172"/>
    <lineage>
        <taxon>Bacteria</taxon>
        <taxon>Bacillati</taxon>
        <taxon>Actinomycetota</taxon>
        <taxon>Actinomycetes</taxon>
        <taxon>Streptosporangiales</taxon>
        <taxon>Streptosporangiaceae</taxon>
        <taxon>Planotetraspora</taxon>
    </lineage>
</organism>
<feature type="region of interest" description="Disordered" evidence="1">
    <location>
        <begin position="107"/>
        <end position="147"/>
    </location>
</feature>
<dbReference type="AlphaFoldDB" id="A0A8J3V7K9"/>
<comment type="caution">
    <text evidence="2">The sequence shown here is derived from an EMBL/GenBank/DDBJ whole genome shotgun (WGS) entry which is preliminary data.</text>
</comment>
<dbReference type="Proteomes" id="UP000605992">
    <property type="component" value="Unassembled WGS sequence"/>
</dbReference>
<evidence type="ECO:0000313" key="2">
    <source>
        <dbReference type="EMBL" id="GII57505.1"/>
    </source>
</evidence>
<keyword evidence="3" id="KW-1185">Reference proteome</keyword>
<reference evidence="2" key="1">
    <citation type="submission" date="2021-01" db="EMBL/GenBank/DDBJ databases">
        <title>Whole genome shotgun sequence of Planotetraspora thailandica NBRC 104271.</title>
        <authorList>
            <person name="Komaki H."/>
            <person name="Tamura T."/>
        </authorList>
    </citation>
    <scope>NUCLEOTIDE SEQUENCE</scope>
    <source>
        <strain evidence="2">NBRC 104271</strain>
    </source>
</reference>
<dbReference type="EMBL" id="BOOR01000053">
    <property type="protein sequence ID" value="GII57505.1"/>
    <property type="molecule type" value="Genomic_DNA"/>
</dbReference>
<protein>
    <submittedName>
        <fullName evidence="2">Uncharacterized protein</fullName>
    </submittedName>
</protein>
<gene>
    <name evidence="2" type="ORF">Pth03_58940</name>
</gene>
<name>A0A8J3V7K9_9ACTN</name>
<feature type="compositionally biased region" description="Basic residues" evidence="1">
    <location>
        <begin position="138"/>
        <end position="147"/>
    </location>
</feature>
<accession>A0A8J3V7K9</accession>